<sequence>MVRNVLGAGMALAAAAALLISPFLDWFAGQPGRDIRLLDLFETGDLGEPTAGLLTGLAVPMVVITVVAVVGVVLRSRLLVGLAGVLALGLTVLWMVRRYLVTDSLLIGGEGVNAGALTALGAGVGLLLAAVVMAGRRQPAVAGRHARTAREPERTAPEPEPYPETYPEDARTERQHAAGAGPGGEPRPTQEHPRWDGEPEQQPGQREPHAHPYFSPPRRDGGPEGQRPYRYPPEPPRDHRDAA</sequence>
<proteinExistence type="predicted"/>
<dbReference type="OrthoDB" id="4338751at2"/>
<dbReference type="Proteomes" id="UP000199207">
    <property type="component" value="Unassembled WGS sequence"/>
</dbReference>
<organism evidence="3 4">
    <name type="scientific">Streptomyces aidingensis</name>
    <dbReference type="NCBI Taxonomy" id="910347"/>
    <lineage>
        <taxon>Bacteria</taxon>
        <taxon>Bacillati</taxon>
        <taxon>Actinomycetota</taxon>
        <taxon>Actinomycetes</taxon>
        <taxon>Kitasatosporales</taxon>
        <taxon>Streptomycetaceae</taxon>
        <taxon>Streptomyces</taxon>
    </lineage>
</organism>
<feature type="transmembrane region" description="Helical" evidence="2">
    <location>
        <begin position="78"/>
        <end position="96"/>
    </location>
</feature>
<feature type="region of interest" description="Disordered" evidence="1">
    <location>
        <begin position="139"/>
        <end position="243"/>
    </location>
</feature>
<keyword evidence="2" id="KW-0812">Transmembrane</keyword>
<evidence type="ECO:0000256" key="1">
    <source>
        <dbReference type="SAM" id="MobiDB-lite"/>
    </source>
</evidence>
<feature type="compositionally biased region" description="Basic and acidic residues" evidence="1">
    <location>
        <begin position="148"/>
        <end position="157"/>
    </location>
</feature>
<dbReference type="RefSeq" id="WP_093837604.1">
    <property type="nucleotide sequence ID" value="NZ_FOLM01000002.1"/>
</dbReference>
<name>A0A1I1HGE7_9ACTN</name>
<keyword evidence="2" id="KW-0472">Membrane</keyword>
<gene>
    <name evidence="3" type="ORF">SAMN05421773_102303</name>
</gene>
<evidence type="ECO:0000313" key="4">
    <source>
        <dbReference type="Proteomes" id="UP000199207"/>
    </source>
</evidence>
<accession>A0A1I1HGE7</accession>
<dbReference type="EMBL" id="FOLM01000002">
    <property type="protein sequence ID" value="SFC20543.1"/>
    <property type="molecule type" value="Genomic_DNA"/>
</dbReference>
<dbReference type="AlphaFoldDB" id="A0A1I1HGE7"/>
<feature type="transmembrane region" description="Helical" evidence="2">
    <location>
        <begin position="51"/>
        <end position="73"/>
    </location>
</feature>
<evidence type="ECO:0008006" key="5">
    <source>
        <dbReference type="Google" id="ProtNLM"/>
    </source>
</evidence>
<keyword evidence="4" id="KW-1185">Reference proteome</keyword>
<feature type="transmembrane region" description="Helical" evidence="2">
    <location>
        <begin position="116"/>
        <end position="135"/>
    </location>
</feature>
<keyword evidence="2" id="KW-1133">Transmembrane helix</keyword>
<reference evidence="3 4" key="1">
    <citation type="submission" date="2016-10" db="EMBL/GenBank/DDBJ databases">
        <authorList>
            <person name="de Groot N.N."/>
        </authorList>
    </citation>
    <scope>NUCLEOTIDE SEQUENCE [LARGE SCALE GENOMIC DNA]</scope>
    <source>
        <strain evidence="3 4">CGMCC 4.5739</strain>
    </source>
</reference>
<evidence type="ECO:0000313" key="3">
    <source>
        <dbReference type="EMBL" id="SFC20543.1"/>
    </source>
</evidence>
<feature type="compositionally biased region" description="Basic and acidic residues" evidence="1">
    <location>
        <begin position="188"/>
        <end position="197"/>
    </location>
</feature>
<protein>
    <recommendedName>
        <fullName evidence="5">Tryptophan-associated transmembrane protein (Trp_oprn_chp)</fullName>
    </recommendedName>
</protein>
<evidence type="ECO:0000256" key="2">
    <source>
        <dbReference type="SAM" id="Phobius"/>
    </source>
</evidence>
<dbReference type="STRING" id="910347.SAMN05421773_102303"/>